<evidence type="ECO:0000313" key="1">
    <source>
        <dbReference type="EMBL" id="SQH76491.1"/>
    </source>
</evidence>
<protein>
    <submittedName>
        <fullName evidence="1">Uncharacterized protein</fullName>
    </submittedName>
</protein>
<reference evidence="2" key="1">
    <citation type="submission" date="2018-06" db="EMBL/GenBank/DDBJ databases">
        <authorList>
            <person name="Cea G.-C."/>
            <person name="William W."/>
        </authorList>
    </citation>
    <scope>NUCLEOTIDE SEQUENCE [LARGE SCALE GENOMIC DNA]</scope>
    <source>
        <strain evidence="2">DB21MT-2</strain>
    </source>
</reference>
<organism evidence="1 2">
    <name type="scientific">Shewanella benthica</name>
    <dbReference type="NCBI Taxonomy" id="43661"/>
    <lineage>
        <taxon>Bacteria</taxon>
        <taxon>Pseudomonadati</taxon>
        <taxon>Pseudomonadota</taxon>
        <taxon>Gammaproteobacteria</taxon>
        <taxon>Alteromonadales</taxon>
        <taxon>Shewanellaceae</taxon>
        <taxon>Shewanella</taxon>
    </lineage>
</organism>
<dbReference type="Proteomes" id="UP000250123">
    <property type="component" value="Chromosome SHEWBE"/>
</dbReference>
<proteinExistence type="predicted"/>
<evidence type="ECO:0000313" key="2">
    <source>
        <dbReference type="Proteomes" id="UP000250123"/>
    </source>
</evidence>
<gene>
    <name evidence="1" type="ORF">SHEWBE_2528</name>
</gene>
<dbReference type="EMBL" id="LS483452">
    <property type="protein sequence ID" value="SQH76491.1"/>
    <property type="molecule type" value="Genomic_DNA"/>
</dbReference>
<dbReference type="AlphaFoldDB" id="A0A330M2R8"/>
<sequence>MVKATEKQEPIAQLHTLLQQSCCSSFVMV</sequence>
<name>A0A330M2R8_9GAMM</name>
<dbReference type="KEGG" id="sbk:SHEWBE_2528"/>
<accession>A0A330M2R8</accession>